<dbReference type="InterPro" id="IPR041373">
    <property type="entry name" value="RT_RNaseH"/>
</dbReference>
<dbReference type="Pfam" id="PF17917">
    <property type="entry name" value="RT_RNaseH"/>
    <property type="match status" value="1"/>
</dbReference>
<dbReference type="PANTHER" id="PTHR48475:SF2">
    <property type="entry name" value="RIBONUCLEASE H"/>
    <property type="match status" value="1"/>
</dbReference>
<dbReference type="GO" id="GO:0016787">
    <property type="term" value="F:hydrolase activity"/>
    <property type="evidence" value="ECO:0007669"/>
    <property type="project" value="UniProtKB-KW"/>
</dbReference>
<dbReference type="InterPro" id="IPR043502">
    <property type="entry name" value="DNA/RNA_pol_sf"/>
</dbReference>
<evidence type="ECO:0000256" key="3">
    <source>
        <dbReference type="ARBA" id="ARBA00022722"/>
    </source>
</evidence>
<keyword evidence="6" id="KW-0695">RNA-directed DNA polymerase</keyword>
<dbReference type="Gene3D" id="3.30.420.10">
    <property type="entry name" value="Ribonuclease H-like superfamily/Ribonuclease H"/>
    <property type="match status" value="1"/>
</dbReference>
<comment type="caution">
    <text evidence="8">The sequence shown here is derived from an EMBL/GenBank/DDBJ whole genome shotgun (WGS) entry which is preliminary data.</text>
</comment>
<evidence type="ECO:0000313" key="8">
    <source>
        <dbReference type="EMBL" id="GMN58076.1"/>
    </source>
</evidence>
<feature type="domain" description="Reverse transcriptase RNase H-like" evidence="7">
    <location>
        <begin position="200"/>
        <end position="274"/>
    </location>
</feature>
<dbReference type="PANTHER" id="PTHR48475">
    <property type="entry name" value="RIBONUCLEASE H"/>
    <property type="match status" value="1"/>
</dbReference>
<keyword evidence="1" id="KW-0808">Transferase</keyword>
<evidence type="ECO:0000256" key="4">
    <source>
        <dbReference type="ARBA" id="ARBA00022759"/>
    </source>
</evidence>
<evidence type="ECO:0000256" key="2">
    <source>
        <dbReference type="ARBA" id="ARBA00022695"/>
    </source>
</evidence>
<dbReference type="Proteomes" id="UP001187192">
    <property type="component" value="Unassembled WGS sequence"/>
</dbReference>
<keyword evidence="9" id="KW-1185">Reference proteome</keyword>
<dbReference type="SUPFAM" id="SSF53098">
    <property type="entry name" value="Ribonuclease H-like"/>
    <property type="match status" value="1"/>
</dbReference>
<dbReference type="InterPro" id="IPR036397">
    <property type="entry name" value="RNaseH_sf"/>
</dbReference>
<dbReference type="AlphaFoldDB" id="A0AA88DMJ3"/>
<dbReference type="SUPFAM" id="SSF56672">
    <property type="entry name" value="DNA/RNA polymerases"/>
    <property type="match status" value="1"/>
</dbReference>
<organism evidence="8 9">
    <name type="scientific">Ficus carica</name>
    <name type="common">Common fig</name>
    <dbReference type="NCBI Taxonomy" id="3494"/>
    <lineage>
        <taxon>Eukaryota</taxon>
        <taxon>Viridiplantae</taxon>
        <taxon>Streptophyta</taxon>
        <taxon>Embryophyta</taxon>
        <taxon>Tracheophyta</taxon>
        <taxon>Spermatophyta</taxon>
        <taxon>Magnoliopsida</taxon>
        <taxon>eudicotyledons</taxon>
        <taxon>Gunneridae</taxon>
        <taxon>Pentapetalae</taxon>
        <taxon>rosids</taxon>
        <taxon>fabids</taxon>
        <taxon>Rosales</taxon>
        <taxon>Moraceae</taxon>
        <taxon>Ficeae</taxon>
        <taxon>Ficus</taxon>
    </lineage>
</organism>
<keyword evidence="5" id="KW-0378">Hydrolase</keyword>
<evidence type="ECO:0000256" key="5">
    <source>
        <dbReference type="ARBA" id="ARBA00022801"/>
    </source>
</evidence>
<dbReference type="GO" id="GO:0003676">
    <property type="term" value="F:nucleic acid binding"/>
    <property type="evidence" value="ECO:0007669"/>
    <property type="project" value="InterPro"/>
</dbReference>
<gene>
    <name evidence="8" type="ORF">TIFTF001_027173</name>
</gene>
<evidence type="ECO:0000313" key="9">
    <source>
        <dbReference type="Proteomes" id="UP001187192"/>
    </source>
</evidence>
<evidence type="ECO:0000256" key="6">
    <source>
        <dbReference type="ARBA" id="ARBA00022918"/>
    </source>
</evidence>
<dbReference type="GO" id="GO:0004519">
    <property type="term" value="F:endonuclease activity"/>
    <property type="evidence" value="ECO:0007669"/>
    <property type="project" value="UniProtKB-KW"/>
</dbReference>
<dbReference type="GO" id="GO:0003964">
    <property type="term" value="F:RNA-directed DNA polymerase activity"/>
    <property type="evidence" value="ECO:0007669"/>
    <property type="project" value="UniProtKB-KW"/>
</dbReference>
<keyword evidence="3" id="KW-0540">Nuclease</keyword>
<keyword evidence="4" id="KW-0255">Endonuclease</keyword>
<proteinExistence type="predicted"/>
<dbReference type="InterPro" id="IPR012337">
    <property type="entry name" value="RNaseH-like_sf"/>
</dbReference>
<evidence type="ECO:0000256" key="1">
    <source>
        <dbReference type="ARBA" id="ARBA00022679"/>
    </source>
</evidence>
<dbReference type="EMBL" id="BTGU01000075">
    <property type="protein sequence ID" value="GMN58076.1"/>
    <property type="molecule type" value="Genomic_DNA"/>
</dbReference>
<protein>
    <recommendedName>
        <fullName evidence="7">Reverse transcriptase RNase H-like domain-containing protein</fullName>
    </recommendedName>
</protein>
<accession>A0AA88DMJ3</accession>
<evidence type="ECO:0000259" key="7">
    <source>
        <dbReference type="Pfam" id="PF17917"/>
    </source>
</evidence>
<sequence>MAEHIVKIFHQENVTITFTESEADELLHPRNDALVKTVHINDNTIFRVSVDNESSTDILFISAFNRMRIAGAVLRPIQTLLYGFTGNCVRATGMIDLPTTIGDGVEKVTKMVEFIVVDKPSVYNITLGKTTLNSLKDVVSTYNLAMKFPTPMGVGIFKKNHNSEVKKLDDLDLRLQEEEHCALQVEDLVPFPLDAEHLERTLVYYSSKANQGTEEKYTPLEKLALGLVIAASNLRLYFQEHPIRVPTSYPLRQVLQNLELSGRMAKWSIKLSVFNIEFVPCTIIKVQAITDFQVEFMNLPGTETRYEKKSAKTGLESPAPNACPAEASNNESKYEAMIVGLGMTKELGVDDIVVFSDSMLVRSLNNKVNAFAHLTSGLEDKSLIFIPIKILETPSIGGAEQINNSIGEPTGDTSTWMDHCPIPHLSQAPG</sequence>
<keyword evidence="2" id="KW-0548">Nucleotidyltransferase</keyword>
<name>A0AA88DMJ3_FICCA</name>
<reference evidence="8" key="1">
    <citation type="submission" date="2023-07" db="EMBL/GenBank/DDBJ databases">
        <title>draft genome sequence of fig (Ficus carica).</title>
        <authorList>
            <person name="Takahashi T."/>
            <person name="Nishimura K."/>
        </authorList>
    </citation>
    <scope>NUCLEOTIDE SEQUENCE</scope>
</reference>